<feature type="compositionally biased region" description="Polar residues" evidence="5">
    <location>
        <begin position="616"/>
        <end position="634"/>
    </location>
</feature>
<reference evidence="6 7" key="1">
    <citation type="submission" date="2014-04" db="EMBL/GenBank/DDBJ databases">
        <title>Evolutionary Origins and Diversification of the Mycorrhizal Mutualists.</title>
        <authorList>
            <consortium name="DOE Joint Genome Institute"/>
            <consortium name="Mycorrhizal Genomics Consortium"/>
            <person name="Kohler A."/>
            <person name="Kuo A."/>
            <person name="Nagy L.G."/>
            <person name="Floudas D."/>
            <person name="Copeland A."/>
            <person name="Barry K.W."/>
            <person name="Cichocki N."/>
            <person name="Veneault-Fourrey C."/>
            <person name="LaButti K."/>
            <person name="Lindquist E.A."/>
            <person name="Lipzen A."/>
            <person name="Lundell T."/>
            <person name="Morin E."/>
            <person name="Murat C."/>
            <person name="Riley R."/>
            <person name="Ohm R."/>
            <person name="Sun H."/>
            <person name="Tunlid A."/>
            <person name="Henrissat B."/>
            <person name="Grigoriev I.V."/>
            <person name="Hibbett D.S."/>
            <person name="Martin F."/>
        </authorList>
    </citation>
    <scope>NUCLEOTIDE SEQUENCE [LARGE SCALE GENOMIC DNA]</scope>
    <source>
        <strain evidence="6 7">Koide BX008</strain>
    </source>
</reference>
<feature type="region of interest" description="Disordered" evidence="5">
    <location>
        <begin position="710"/>
        <end position="827"/>
    </location>
</feature>
<comment type="similarity">
    <text evidence="2">Belongs to the DCP1 family.</text>
</comment>
<evidence type="ECO:0000256" key="2">
    <source>
        <dbReference type="ARBA" id="ARBA00008778"/>
    </source>
</evidence>
<feature type="compositionally biased region" description="Polar residues" evidence="5">
    <location>
        <begin position="25"/>
        <end position="35"/>
    </location>
</feature>
<dbReference type="OrthoDB" id="440673at2759"/>
<organism evidence="6 7">
    <name type="scientific">Amanita muscaria (strain Koide BX008)</name>
    <dbReference type="NCBI Taxonomy" id="946122"/>
    <lineage>
        <taxon>Eukaryota</taxon>
        <taxon>Fungi</taxon>
        <taxon>Dikarya</taxon>
        <taxon>Basidiomycota</taxon>
        <taxon>Agaricomycotina</taxon>
        <taxon>Agaricomycetes</taxon>
        <taxon>Agaricomycetidae</taxon>
        <taxon>Agaricales</taxon>
        <taxon>Pluteineae</taxon>
        <taxon>Amanitaceae</taxon>
        <taxon>Amanita</taxon>
    </lineage>
</organism>
<accession>A0A0C2S4H6</accession>
<dbReference type="GO" id="GO:0000290">
    <property type="term" value="P:deadenylation-dependent decapping of nuclear-transcribed mRNA"/>
    <property type="evidence" value="ECO:0007669"/>
    <property type="project" value="InterPro"/>
</dbReference>
<feature type="compositionally biased region" description="Acidic residues" evidence="5">
    <location>
        <begin position="461"/>
        <end position="473"/>
    </location>
</feature>
<dbReference type="GO" id="GO:0003729">
    <property type="term" value="F:mRNA binding"/>
    <property type="evidence" value="ECO:0007669"/>
    <property type="project" value="TreeGrafter"/>
</dbReference>
<comment type="subcellular location">
    <subcellularLocation>
        <location evidence="1">Cytoplasm</location>
    </subcellularLocation>
</comment>
<dbReference type="STRING" id="946122.A0A0C2S4H6"/>
<keyword evidence="7" id="KW-1185">Reference proteome</keyword>
<feature type="compositionally biased region" description="Polar residues" evidence="5">
    <location>
        <begin position="797"/>
        <end position="824"/>
    </location>
</feature>
<evidence type="ECO:0000313" key="7">
    <source>
        <dbReference type="Proteomes" id="UP000054549"/>
    </source>
</evidence>
<evidence type="ECO:0000256" key="5">
    <source>
        <dbReference type="SAM" id="MobiDB-lite"/>
    </source>
</evidence>
<dbReference type="InterPro" id="IPR010334">
    <property type="entry name" value="Dcp1"/>
</dbReference>
<feature type="compositionally biased region" description="Polar residues" evidence="5">
    <location>
        <begin position="724"/>
        <end position="733"/>
    </location>
</feature>
<dbReference type="GO" id="GO:0008047">
    <property type="term" value="F:enzyme activator activity"/>
    <property type="evidence" value="ECO:0007669"/>
    <property type="project" value="InterPro"/>
</dbReference>
<evidence type="ECO:0000256" key="3">
    <source>
        <dbReference type="ARBA" id="ARBA00022490"/>
    </source>
</evidence>
<evidence type="ECO:0000256" key="4">
    <source>
        <dbReference type="ARBA" id="ARBA00022664"/>
    </source>
</evidence>
<dbReference type="GO" id="GO:0006397">
    <property type="term" value="P:mRNA processing"/>
    <property type="evidence" value="ECO:0007669"/>
    <property type="project" value="UniProtKB-KW"/>
</dbReference>
<feature type="compositionally biased region" description="Polar residues" evidence="5">
    <location>
        <begin position="566"/>
        <end position="583"/>
    </location>
</feature>
<dbReference type="PANTHER" id="PTHR16290">
    <property type="entry name" value="TRANSCRIPTION FACTOR SMIF DECAPPING ENZYME DCP1"/>
    <property type="match status" value="1"/>
</dbReference>
<sequence>MRHPRRESRPSVSHPQVHEDRHQGSSKSPRVQRNRTPAPSQPPQPASMGMSPASRYDHNLKVLRRRDPSIISIFDQFSHVCVYHHNGMKWEKQGFEGSMFLYERDSYPPYGFYILNRMGMEDFIHRLFPEDDIHAHGSYLMIRSYPDFTAERIRAIQSLHDPLPEKFSGVYTVPNLDKLGHNDKGRSQTVGLWMFATDAREPMIDVMLRCVILHSYIKKNLPYPDEFRYGPGRPPPPPNHHPNQSAASSKNNRADTSPSLSTNGNQSYESASESESITFSEVGRNAPGDGLSDLDKLFMKLQSTPASSSANAVSPQSSAAIPTVLPSNSQMSVDSWFAALTGAEPTQPSTQTQTLTQVTTEDPTLQPPSSTFSSTNGTTLLNSIFASATPIHTNTNNVVTSIYSPTPTTSSAPSVLSQDVLSNLLGLPPSRSASVVSASSTYSSNAPSLLSAFSHPSSREGDDEDDGGNDDAESLITSASDRGRRNRSRPNGNGVYSSDGAYSESSTVLDTEAELEHPISGTGPRRPSLAQAAESLLRTSGQTVNGRQAHDHGVINGDATPRPPSFMQTHSSMLRMSSVSKLQGASRMHRCERGGDGRSSVPPPPPPAAAAPSVELSLSTSTVRGSNSNIHQRQSNNSLSNNDSAAGGANGFRHRPLVPFSADSELWPYPPPLPGSSSEFDADANESDDDGDIIELDFEETSALSDMNAFKKAQKKGKEKKLSSRNGPVNSTMSAGGSAGSGVESSLGPLTTNGKAKGRKKTRKEKEAEKREQIENSWDAPAPVPNPLPSVPLGLNDNANHARSPTPKKASSATPVVNGNQQHQQVRKQMIKVNNGSSGSSGCNSGASTVVDPGLVKDSLISTLLGQPQRPGKLERMAFVREVLTLIHNDQSFVDTLWKEYMDKCYTE</sequence>
<dbReference type="InterPro" id="IPR011993">
    <property type="entry name" value="PH-like_dom_sf"/>
</dbReference>
<name>A0A0C2S4H6_AMAMK</name>
<dbReference type="HOGENOM" id="CLU_013362_0_0_1"/>
<dbReference type="PANTHER" id="PTHR16290:SF0">
    <property type="entry name" value="DECAPPING PROTEIN 1, ISOFORM A"/>
    <property type="match status" value="1"/>
</dbReference>
<evidence type="ECO:0000256" key="1">
    <source>
        <dbReference type="ARBA" id="ARBA00004496"/>
    </source>
</evidence>
<evidence type="ECO:0000313" key="6">
    <source>
        <dbReference type="EMBL" id="KIL57585.1"/>
    </source>
</evidence>
<dbReference type="Pfam" id="PF06058">
    <property type="entry name" value="DCP1"/>
    <property type="match status" value="1"/>
</dbReference>
<dbReference type="Gene3D" id="2.30.29.30">
    <property type="entry name" value="Pleckstrin-homology domain (PH domain)/Phosphotyrosine-binding domain (PTB)"/>
    <property type="match status" value="1"/>
</dbReference>
<feature type="compositionally biased region" description="Basic and acidic residues" evidence="5">
    <location>
        <begin position="764"/>
        <end position="774"/>
    </location>
</feature>
<dbReference type="InParanoid" id="A0A0C2S4H6"/>
<dbReference type="AlphaFoldDB" id="A0A0C2S4H6"/>
<dbReference type="EMBL" id="KN818364">
    <property type="protein sequence ID" value="KIL57585.1"/>
    <property type="molecule type" value="Genomic_DNA"/>
</dbReference>
<protein>
    <submittedName>
        <fullName evidence="6">Uncharacterized protein</fullName>
    </submittedName>
</protein>
<proteinExistence type="inferred from homology"/>
<feature type="compositionally biased region" description="Low complexity" evidence="5">
    <location>
        <begin position="441"/>
        <end position="451"/>
    </location>
</feature>
<feature type="compositionally biased region" description="Polar residues" evidence="5">
    <location>
        <begin position="244"/>
        <end position="279"/>
    </location>
</feature>
<dbReference type="CDD" id="cd09804">
    <property type="entry name" value="Dcp1"/>
    <property type="match status" value="1"/>
</dbReference>
<feature type="compositionally biased region" description="Acidic residues" evidence="5">
    <location>
        <begin position="680"/>
        <end position="690"/>
    </location>
</feature>
<feature type="region of interest" description="Disordered" evidence="5">
    <location>
        <begin position="441"/>
        <end position="509"/>
    </location>
</feature>
<feature type="region of interest" description="Disordered" evidence="5">
    <location>
        <begin position="1"/>
        <end position="53"/>
    </location>
</feature>
<keyword evidence="4" id="KW-0507">mRNA processing</keyword>
<dbReference type="SUPFAM" id="SSF50729">
    <property type="entry name" value="PH domain-like"/>
    <property type="match status" value="1"/>
</dbReference>
<dbReference type="Proteomes" id="UP000054549">
    <property type="component" value="Unassembled WGS sequence"/>
</dbReference>
<gene>
    <name evidence="6" type="ORF">M378DRAFT_16150</name>
</gene>
<dbReference type="GO" id="GO:0031087">
    <property type="term" value="P:deadenylation-independent decapping of nuclear-transcribed mRNA"/>
    <property type="evidence" value="ECO:0007669"/>
    <property type="project" value="TreeGrafter"/>
</dbReference>
<feature type="region of interest" description="Disordered" evidence="5">
    <location>
        <begin position="227"/>
        <end position="288"/>
    </location>
</feature>
<feature type="compositionally biased region" description="Low complexity" evidence="5">
    <location>
        <begin position="635"/>
        <end position="647"/>
    </location>
</feature>
<keyword evidence="3" id="KW-0963">Cytoplasm</keyword>
<dbReference type="GO" id="GO:0000932">
    <property type="term" value="C:P-body"/>
    <property type="evidence" value="ECO:0007669"/>
    <property type="project" value="TreeGrafter"/>
</dbReference>
<feature type="region of interest" description="Disordered" evidence="5">
    <location>
        <begin position="540"/>
        <end position="690"/>
    </location>
</feature>